<evidence type="ECO:0000256" key="7">
    <source>
        <dbReference type="RuleBase" id="RU361270"/>
    </source>
</evidence>
<dbReference type="InterPro" id="IPR023416">
    <property type="entry name" value="Transthyretin/HIU_hydrolase_d"/>
</dbReference>
<protein>
    <recommendedName>
        <fullName evidence="7">5-hydroxyisourate hydrolase</fullName>
        <shortName evidence="7">HIU hydrolase</shortName>
        <shortName evidence="7">HIUHase</shortName>
        <ecNumber evidence="7">3.5.2.17</ecNumber>
    </recommendedName>
</protein>
<dbReference type="EC" id="3.5.2.17" evidence="7"/>
<evidence type="ECO:0000256" key="2">
    <source>
        <dbReference type="ARBA" id="ARBA00002704"/>
    </source>
</evidence>
<name>A0ABV9KMG1_9RHOB</name>
<dbReference type="SUPFAM" id="SSF49472">
    <property type="entry name" value="Transthyretin (synonym: prealbumin)"/>
    <property type="match status" value="1"/>
</dbReference>
<reference evidence="10" key="1">
    <citation type="journal article" date="2019" name="Int. J. Syst. Evol. Microbiol.">
        <title>The Global Catalogue of Microorganisms (GCM) 10K type strain sequencing project: providing services to taxonomists for standard genome sequencing and annotation.</title>
        <authorList>
            <consortium name="The Broad Institute Genomics Platform"/>
            <consortium name="The Broad Institute Genome Sequencing Center for Infectious Disease"/>
            <person name="Wu L."/>
            <person name="Ma J."/>
        </authorList>
    </citation>
    <scope>NUCLEOTIDE SEQUENCE [LARGE SCALE GENOMIC DNA]</scope>
    <source>
        <strain evidence="10">CGMCC 4.7283</strain>
    </source>
</reference>
<evidence type="ECO:0000256" key="4">
    <source>
        <dbReference type="ARBA" id="ARBA00011881"/>
    </source>
</evidence>
<evidence type="ECO:0000313" key="9">
    <source>
        <dbReference type="EMBL" id="MFC4671350.1"/>
    </source>
</evidence>
<dbReference type="Pfam" id="PF00576">
    <property type="entry name" value="Transthyretin"/>
    <property type="match status" value="1"/>
</dbReference>
<dbReference type="InterPro" id="IPR036817">
    <property type="entry name" value="Transthyretin/HIU_hydrolase_sf"/>
</dbReference>
<dbReference type="GO" id="GO:0033971">
    <property type="term" value="F:hydroxyisourate hydrolase activity"/>
    <property type="evidence" value="ECO:0007669"/>
    <property type="project" value="UniProtKB-EC"/>
</dbReference>
<dbReference type="CDD" id="cd05822">
    <property type="entry name" value="TLP_HIUase"/>
    <property type="match status" value="1"/>
</dbReference>
<sequence length="117" mass="12943">MSGYLTTHVLDTALGRPAEGIAIALYRVSGNSHRKIAEAVTNGDGRTDTPILPEKEFATGTYELVFFTGDYLRRTGQTTEDPLFLDQVPIRFGMAEQAHYHVPLLLSPYGYSTYRGS</sequence>
<keyword evidence="5 7" id="KW-0659">Purine metabolism</keyword>
<evidence type="ECO:0000256" key="3">
    <source>
        <dbReference type="ARBA" id="ARBA00009850"/>
    </source>
</evidence>
<evidence type="ECO:0000256" key="6">
    <source>
        <dbReference type="ARBA" id="ARBA00022801"/>
    </source>
</evidence>
<dbReference type="PROSITE" id="PS00769">
    <property type="entry name" value="TRANSTHYRETIN_2"/>
    <property type="match status" value="1"/>
</dbReference>
<dbReference type="RefSeq" id="WP_380721798.1">
    <property type="nucleotide sequence ID" value="NZ_JBHSGI010000033.1"/>
</dbReference>
<dbReference type="InterPro" id="IPR023418">
    <property type="entry name" value="Thyroxine_BS"/>
</dbReference>
<dbReference type="Gene3D" id="2.60.40.180">
    <property type="entry name" value="Transthyretin/hydroxyisourate hydrolase domain"/>
    <property type="match status" value="1"/>
</dbReference>
<gene>
    <name evidence="9" type="primary">uraH</name>
    <name evidence="9" type="ORF">ACFO5X_22550</name>
</gene>
<keyword evidence="10" id="KW-1185">Reference proteome</keyword>
<dbReference type="InterPro" id="IPR014306">
    <property type="entry name" value="Hydroxyisourate_hydrolase"/>
</dbReference>
<dbReference type="PANTHER" id="PTHR10395:SF7">
    <property type="entry name" value="5-HYDROXYISOURATE HYDROLASE"/>
    <property type="match status" value="1"/>
</dbReference>
<accession>A0ABV9KMG1</accession>
<dbReference type="NCBIfam" id="TIGR02962">
    <property type="entry name" value="hdxy_isourate"/>
    <property type="match status" value="1"/>
</dbReference>
<dbReference type="InterPro" id="IPR023419">
    <property type="entry name" value="Transthyretin_CS"/>
</dbReference>
<dbReference type="EMBL" id="JBHSGI010000033">
    <property type="protein sequence ID" value="MFC4671350.1"/>
    <property type="molecule type" value="Genomic_DNA"/>
</dbReference>
<evidence type="ECO:0000313" key="10">
    <source>
        <dbReference type="Proteomes" id="UP001595973"/>
    </source>
</evidence>
<evidence type="ECO:0000259" key="8">
    <source>
        <dbReference type="Pfam" id="PF00576"/>
    </source>
</evidence>
<feature type="domain" description="Transthyretin/hydroxyisourate hydrolase" evidence="8">
    <location>
        <begin position="5"/>
        <end position="116"/>
    </location>
</feature>
<comment type="function">
    <text evidence="2">Catalyzes the hydrolysis of 5-hydroxyisourate (HIU) to 2-oxo-4-hydroxy-4-carboxy-5-ureidoimidazoline (OHCU).</text>
</comment>
<evidence type="ECO:0000256" key="1">
    <source>
        <dbReference type="ARBA" id="ARBA00001043"/>
    </source>
</evidence>
<comment type="subunit">
    <text evidence="4 7">Homotetramer.</text>
</comment>
<dbReference type="PANTHER" id="PTHR10395">
    <property type="entry name" value="URICASE AND TRANSTHYRETIN-RELATED"/>
    <property type="match status" value="1"/>
</dbReference>
<dbReference type="PROSITE" id="PS00768">
    <property type="entry name" value="TRANSTHYRETIN_1"/>
    <property type="match status" value="1"/>
</dbReference>
<comment type="caution">
    <text evidence="9">The sequence shown here is derived from an EMBL/GenBank/DDBJ whole genome shotgun (WGS) entry which is preliminary data.</text>
</comment>
<proteinExistence type="inferred from homology"/>
<keyword evidence="6 7" id="KW-0378">Hydrolase</keyword>
<comment type="catalytic activity">
    <reaction evidence="1 7">
        <text>5-hydroxyisourate + H2O = 5-hydroxy-2-oxo-4-ureido-2,5-dihydro-1H-imidazole-5-carboxylate + H(+)</text>
        <dbReference type="Rhea" id="RHEA:23736"/>
        <dbReference type="ChEBI" id="CHEBI:15377"/>
        <dbReference type="ChEBI" id="CHEBI:15378"/>
        <dbReference type="ChEBI" id="CHEBI:18072"/>
        <dbReference type="ChEBI" id="CHEBI:58639"/>
        <dbReference type="EC" id="3.5.2.17"/>
    </reaction>
</comment>
<comment type="similarity">
    <text evidence="3 7">Belongs to the transthyretin family. 5-hydroxyisourate hydrolase subfamily.</text>
</comment>
<dbReference type="Proteomes" id="UP001595973">
    <property type="component" value="Unassembled WGS sequence"/>
</dbReference>
<evidence type="ECO:0000256" key="5">
    <source>
        <dbReference type="ARBA" id="ARBA00022631"/>
    </source>
</evidence>
<organism evidence="9 10">
    <name type="scientific">Seohaeicola nanhaiensis</name>
    <dbReference type="NCBI Taxonomy" id="1387282"/>
    <lineage>
        <taxon>Bacteria</taxon>
        <taxon>Pseudomonadati</taxon>
        <taxon>Pseudomonadota</taxon>
        <taxon>Alphaproteobacteria</taxon>
        <taxon>Rhodobacterales</taxon>
        <taxon>Roseobacteraceae</taxon>
        <taxon>Seohaeicola</taxon>
    </lineage>
</organism>